<dbReference type="GO" id="GO:0005975">
    <property type="term" value="P:carbohydrate metabolic process"/>
    <property type="evidence" value="ECO:0007669"/>
    <property type="project" value="InterPro"/>
</dbReference>
<dbReference type="Proteomes" id="UP000492820">
    <property type="component" value="Unassembled WGS sequence"/>
</dbReference>
<reference evidence="8" key="4">
    <citation type="submission" date="2020-10" db="UniProtKB">
        <authorList>
            <consortium name="WormBaseParasite"/>
        </authorList>
    </citation>
    <scope>IDENTIFICATION</scope>
</reference>
<dbReference type="Gene3D" id="1.50.10.10">
    <property type="match status" value="1"/>
</dbReference>
<evidence type="ECO:0000256" key="1">
    <source>
        <dbReference type="SAM" id="MobiDB-lite"/>
    </source>
</evidence>
<proteinExistence type="predicted"/>
<reference evidence="4" key="3">
    <citation type="submission" date="2014-06" db="EMBL/GenBank/DDBJ databases">
        <authorList>
            <person name="Aslett M."/>
        </authorList>
    </citation>
    <scope>NUCLEOTIDE SEQUENCE</scope>
</reference>
<dbReference type="InterPro" id="IPR008928">
    <property type="entry name" value="6-hairpin_glycosidase_sf"/>
</dbReference>
<gene>
    <name evidence="5 8" type="ORF">EGR_01291</name>
    <name evidence="4" type="ORF">EgrG_000822700</name>
</gene>
<dbReference type="SUPFAM" id="SSF48208">
    <property type="entry name" value="Six-hairpin glycosidases"/>
    <property type="match status" value="1"/>
</dbReference>
<organism evidence="5 6">
    <name type="scientific">Echinococcus granulosus</name>
    <name type="common">Hydatid tapeworm</name>
    <dbReference type="NCBI Taxonomy" id="6210"/>
    <lineage>
        <taxon>Eukaryota</taxon>
        <taxon>Metazoa</taxon>
        <taxon>Spiralia</taxon>
        <taxon>Lophotrochozoa</taxon>
        <taxon>Platyhelminthes</taxon>
        <taxon>Cestoda</taxon>
        <taxon>Eucestoda</taxon>
        <taxon>Cyclophyllidea</taxon>
        <taxon>Taeniidae</taxon>
        <taxon>Echinococcus</taxon>
        <taxon>Echinococcus granulosus group</taxon>
    </lineage>
</organism>
<dbReference type="InterPro" id="IPR024462">
    <property type="entry name" value="GH116_N"/>
</dbReference>
<dbReference type="Pfam" id="PF12215">
    <property type="entry name" value="Glyco_hydr_116N"/>
    <property type="match status" value="1"/>
</dbReference>
<dbReference type="AlphaFoldDB" id="U6IXT6"/>
<dbReference type="InterPro" id="IPR052566">
    <property type="entry name" value="Non-lysos_glucosylceramidase"/>
</dbReference>
<dbReference type="PANTHER" id="PTHR12654">
    <property type="entry name" value="BILE ACID BETA-GLUCOSIDASE-RELATED"/>
    <property type="match status" value="1"/>
</dbReference>
<dbReference type="CTD" id="36337006"/>
<evidence type="ECO:0000259" key="2">
    <source>
        <dbReference type="Pfam" id="PF04685"/>
    </source>
</evidence>
<feature type="compositionally biased region" description="Low complexity" evidence="1">
    <location>
        <begin position="364"/>
        <end position="377"/>
    </location>
</feature>
<evidence type="ECO:0000313" key="6">
    <source>
        <dbReference type="Proteomes" id="UP000019149"/>
    </source>
</evidence>
<evidence type="ECO:0000259" key="3">
    <source>
        <dbReference type="Pfam" id="PF12215"/>
    </source>
</evidence>
<name>U6IXT6_ECHGR</name>
<reference evidence="5 6" key="1">
    <citation type="journal article" date="2013" name="Nat. Genet.">
        <title>The genome of the hydatid tapeworm Echinococcus granulosus.</title>
        <authorList>
            <person name="Zheng H."/>
            <person name="Zhang W."/>
            <person name="Zhang L."/>
            <person name="Zhang Z."/>
            <person name="Li J."/>
            <person name="Lu G."/>
            <person name="Zhu Y."/>
            <person name="Wang Y."/>
            <person name="Huang Y."/>
            <person name="Liu J."/>
            <person name="Kang H."/>
            <person name="Chen J."/>
            <person name="Wang L."/>
            <person name="Chen A."/>
            <person name="Yu S."/>
            <person name="Gao Z."/>
            <person name="Jin L."/>
            <person name="Gu W."/>
            <person name="Wang Z."/>
            <person name="Zhao L."/>
            <person name="Shi B."/>
            <person name="Wen H."/>
            <person name="Lin R."/>
            <person name="Jones M.K."/>
            <person name="Brejova B."/>
            <person name="Vinar T."/>
            <person name="Zhao G."/>
            <person name="McManus D.P."/>
            <person name="Chen Z."/>
            <person name="Zhou Y."/>
            <person name="Wang S."/>
        </authorList>
    </citation>
    <scope>NUCLEOTIDE SEQUENCE [LARGE SCALE GENOMIC DNA]</scope>
</reference>
<dbReference type="Pfam" id="PF04685">
    <property type="entry name" value="DUF608"/>
    <property type="match status" value="1"/>
</dbReference>
<keyword evidence="6" id="KW-1185">Reference proteome</keyword>
<dbReference type="PANTHER" id="PTHR12654:SF0">
    <property type="entry name" value="NON-LYSOSOMAL GLUCOSYLCERAMIDASE"/>
    <property type="match status" value="1"/>
</dbReference>
<dbReference type="InterPro" id="IPR012341">
    <property type="entry name" value="6hp_glycosidase-like_sf"/>
</dbReference>
<protein>
    <submittedName>
        <fullName evidence="4 8">Bile acid beta glucosidase</fullName>
    </submittedName>
    <submittedName>
        <fullName evidence="5">Non-lysosomal glucosylceramidase</fullName>
    </submittedName>
</protein>
<dbReference type="EMBL" id="APAU02000005">
    <property type="protein sequence ID" value="EUB63668.1"/>
    <property type="molecule type" value="Genomic_DNA"/>
</dbReference>
<dbReference type="OMA" id="HDLGAPN"/>
<accession>U6IXT6</accession>
<dbReference type="KEGG" id="egl:EGR_01291"/>
<evidence type="ECO:0000313" key="5">
    <source>
        <dbReference type="EMBL" id="EUB63668.1"/>
    </source>
</evidence>
<dbReference type="GO" id="GO:0008422">
    <property type="term" value="F:beta-glucosidase activity"/>
    <property type="evidence" value="ECO:0007669"/>
    <property type="project" value="TreeGrafter"/>
</dbReference>
<feature type="region of interest" description="Disordered" evidence="1">
    <location>
        <begin position="351"/>
        <end position="378"/>
    </location>
</feature>
<dbReference type="STRING" id="6210.U6IXT6"/>
<evidence type="ECO:0000313" key="7">
    <source>
        <dbReference type="Proteomes" id="UP000492820"/>
    </source>
</evidence>
<evidence type="ECO:0000313" key="4">
    <source>
        <dbReference type="EMBL" id="CDS15817.1"/>
    </source>
</evidence>
<dbReference type="WBParaSite" id="EgrG_000822700">
    <property type="protein sequence ID" value="EgrG_000822700"/>
    <property type="gene ID" value="EgrG_000822700"/>
</dbReference>
<sequence>MFYLSWTPLIFSSIRLPGPLTSGMALMPDDAIKFAKENGIVSSYGWHAKFDQKEVRASPPKPPRLKTIAEFTPMAFRYLYRIYIPNKKAKTMPFMDPLNPIRMESMYGVPLGGIGCGTIGRGFKGEFCRSSLRPGIYNHKVNVADQFIVSVFREGQVYQKVLSPHTSRSSIPHGLLSWEWGFPADRGHYIGLYPRSWTIYELPEVYLILICEQISPVIPHNYKDSCLPVGVFQWTVLNFHPTQEARVSITLTWRGPRYKKHPPQEHGTAGVECCDSQVVNASVSTVNDELTHTFEIDALRGCLMETYIGHQMPCCFGVAAAASNEVKVTCCPGFQCKAPCRVSSRGRLRRSDSIDANLIPSPPVSSSSESQQAYSQSLPRAHTQAPLAARFWKDLKETGLLNDDNIGYRREGNKKRSPNLVMAVCATCIVPPPLTTLPTPTPRRSGIVGAGSSTLHFFVTWHIPRVHFRSAIVAYRRRYTRWFSEDIVKGTKELLAYAAENWRNWRKAIIEWQSPILSNPNLPDWYKSALFNELYFISDGGTVWLDPLPYTNDPREEPPIDAVRKRNPHVAMDPLNLTGRGSTKSALSATTANNHVSPFRVRTAHGHEMGLFAYLEGHEYRMFNTYDVHFNASWALIELWPKIELAVLYDLVDMTISEDSTPVTFIYKGLKGPRNAPLGVPHDCGDPEGEPWVNVNAYIMYPTDNWKDLSPKFILMAWRDWKITGDDAFLHYVLPVVLSVVQSCLEKWDADGDGIIENSGFPDQTYDTWKSRGLSAYVGGLWVAALYATHDMLKHVGNKTFLGAVRHWPEVNDNLSGLLKRAKSAYHDQLWGGEFYRYDSTTPSDARNNSVMADQLSGYWFLRMGGAPVDAILPVDAVMGTLKTIVRLNWLSVRNGKLGAINSVFSSAKTDNTNMQAEEFWVAVNYGLAALLILHGKSPEGFRLAGVCFEHVYNHLGLHFQTPEAFTKEATYRSLGYMRPLAIWSIQRAIKMTHPTH</sequence>
<evidence type="ECO:0000313" key="8">
    <source>
        <dbReference type="WBParaSite" id="EgrG_000822700"/>
    </source>
</evidence>
<dbReference type="Proteomes" id="UP000019149">
    <property type="component" value="Unassembled WGS sequence"/>
</dbReference>
<reference evidence="4 7" key="2">
    <citation type="journal article" date="2013" name="Nature">
        <title>The genomes of four tapeworm species reveal adaptations to parasitism.</title>
        <authorList>
            <person name="Tsai I.J."/>
            <person name="Zarowiecki M."/>
            <person name="Holroyd N."/>
            <person name="Garciarrubio A."/>
            <person name="Sanchez-Flores A."/>
            <person name="Brooks K.L."/>
            <person name="Tracey A."/>
            <person name="Bobes R.J."/>
            <person name="Fragoso G."/>
            <person name="Sciutto E."/>
            <person name="Aslett M."/>
            <person name="Beasley H."/>
            <person name="Bennett H.M."/>
            <person name="Cai J."/>
            <person name="Camicia F."/>
            <person name="Clark R."/>
            <person name="Cucher M."/>
            <person name="De Silva N."/>
            <person name="Day T.A."/>
            <person name="Deplazes P."/>
            <person name="Estrada K."/>
            <person name="Fernandez C."/>
            <person name="Holland P.W."/>
            <person name="Hou J."/>
            <person name="Hu S."/>
            <person name="Huckvale T."/>
            <person name="Hung S.S."/>
            <person name="Kamenetzky L."/>
            <person name="Keane J.A."/>
            <person name="Kiss F."/>
            <person name="Koziol U."/>
            <person name="Lambert O."/>
            <person name="Liu K."/>
            <person name="Luo X."/>
            <person name="Luo Y."/>
            <person name="Macchiaroli N."/>
            <person name="Nichol S."/>
            <person name="Paps J."/>
            <person name="Parkinson J."/>
            <person name="Pouchkina-Stantcheva N."/>
            <person name="Riddiford N."/>
            <person name="Rosenzvit M."/>
            <person name="Salinas G."/>
            <person name="Wasmuth J.D."/>
            <person name="Zamanian M."/>
            <person name="Zheng Y."/>
            <person name="Cai X."/>
            <person name="Soberon X."/>
            <person name="Olson P.D."/>
            <person name="Laclette J.P."/>
            <person name="Brehm K."/>
            <person name="Berriman M."/>
            <person name="Garciarrubio A."/>
            <person name="Bobes R.J."/>
            <person name="Fragoso G."/>
            <person name="Sanchez-Flores A."/>
            <person name="Estrada K."/>
            <person name="Cevallos M.A."/>
            <person name="Morett E."/>
            <person name="Gonzalez V."/>
            <person name="Portillo T."/>
            <person name="Ochoa-Leyva A."/>
            <person name="Jose M.V."/>
            <person name="Sciutto E."/>
            <person name="Landa A."/>
            <person name="Jimenez L."/>
            <person name="Valdes V."/>
            <person name="Carrero J.C."/>
            <person name="Larralde C."/>
            <person name="Morales-Montor J."/>
            <person name="Limon-Lason J."/>
            <person name="Soberon X."/>
            <person name="Laclette J.P."/>
        </authorList>
    </citation>
    <scope>NUCLEOTIDE SEQUENCE [LARGE SCALE GENOMIC DNA]</scope>
</reference>
<dbReference type="OrthoDB" id="730489at2759"/>
<feature type="domain" description="Glycosyl-hydrolase family 116 N-terminal" evidence="3">
    <location>
        <begin position="108"/>
        <end position="432"/>
    </location>
</feature>
<feature type="domain" description="Glycosyl-hydrolase family 116 catalytic region" evidence="2">
    <location>
        <begin position="610"/>
        <end position="986"/>
    </location>
</feature>
<dbReference type="EMBL" id="LK028576">
    <property type="protein sequence ID" value="CDS15817.1"/>
    <property type="molecule type" value="Genomic_DNA"/>
</dbReference>
<dbReference type="GeneID" id="36337006"/>
<dbReference type="InterPro" id="IPR006775">
    <property type="entry name" value="GH116_catalytic"/>
</dbReference>
<dbReference type="RefSeq" id="XP_024354864.1">
    <property type="nucleotide sequence ID" value="XM_024490540.1"/>
</dbReference>